<dbReference type="PROSITE" id="PS51350">
    <property type="entry name" value="PTS_HPR_DOM"/>
    <property type="match status" value="1"/>
</dbReference>
<sequence length="39" mass="4261">ELAGEALQGANMRIEAEGKGAKECLEALGELIRRKFNED</sequence>
<name>X0XZZ0_9ZZZZ</name>
<dbReference type="AlphaFoldDB" id="X0XZZ0"/>
<feature type="domain" description="HPr" evidence="1">
    <location>
        <begin position="1"/>
        <end position="39"/>
    </location>
</feature>
<feature type="non-terminal residue" evidence="2">
    <location>
        <position position="1"/>
    </location>
</feature>
<dbReference type="EMBL" id="BARS01053139">
    <property type="protein sequence ID" value="GAG49049.1"/>
    <property type="molecule type" value="Genomic_DNA"/>
</dbReference>
<comment type="caution">
    <text evidence="2">The sequence shown here is derived from an EMBL/GenBank/DDBJ whole genome shotgun (WGS) entry which is preliminary data.</text>
</comment>
<accession>X0XZZ0</accession>
<protein>
    <recommendedName>
        <fullName evidence="1">HPr domain-containing protein</fullName>
    </recommendedName>
</protein>
<gene>
    <name evidence="2" type="ORF">S01H1_78906</name>
</gene>
<dbReference type="InterPro" id="IPR000032">
    <property type="entry name" value="HPr-like"/>
</dbReference>
<dbReference type="SUPFAM" id="SSF55594">
    <property type="entry name" value="HPr-like"/>
    <property type="match status" value="1"/>
</dbReference>
<reference evidence="2" key="1">
    <citation type="journal article" date="2014" name="Front. Microbiol.">
        <title>High frequency of phylogenetically diverse reductive dehalogenase-homologous genes in deep subseafloor sedimentary metagenomes.</title>
        <authorList>
            <person name="Kawai M."/>
            <person name="Futagami T."/>
            <person name="Toyoda A."/>
            <person name="Takaki Y."/>
            <person name="Nishi S."/>
            <person name="Hori S."/>
            <person name="Arai W."/>
            <person name="Tsubouchi T."/>
            <person name="Morono Y."/>
            <person name="Uchiyama I."/>
            <person name="Ito T."/>
            <person name="Fujiyama A."/>
            <person name="Inagaki F."/>
            <person name="Takami H."/>
        </authorList>
    </citation>
    <scope>NUCLEOTIDE SEQUENCE</scope>
    <source>
        <strain evidence="2">Expedition CK06-06</strain>
    </source>
</reference>
<dbReference type="InterPro" id="IPR035895">
    <property type="entry name" value="HPr-like_sf"/>
</dbReference>
<organism evidence="2">
    <name type="scientific">marine sediment metagenome</name>
    <dbReference type="NCBI Taxonomy" id="412755"/>
    <lineage>
        <taxon>unclassified sequences</taxon>
        <taxon>metagenomes</taxon>
        <taxon>ecological metagenomes</taxon>
    </lineage>
</organism>
<evidence type="ECO:0000313" key="2">
    <source>
        <dbReference type="EMBL" id="GAG49049.1"/>
    </source>
</evidence>
<proteinExistence type="predicted"/>
<evidence type="ECO:0000259" key="1">
    <source>
        <dbReference type="PROSITE" id="PS51350"/>
    </source>
</evidence>